<dbReference type="EMBL" id="GFXV01004830">
    <property type="protein sequence ID" value="MBW16635.1"/>
    <property type="molecule type" value="Transcribed_RNA"/>
</dbReference>
<keyword evidence="4 5" id="KW-0732">Signal</keyword>
<comment type="subcellular location">
    <subcellularLocation>
        <location evidence="1">Secreted</location>
    </subcellularLocation>
</comment>
<dbReference type="AlphaFoldDB" id="A0A2H8TR52"/>
<sequence>MEHLRSTNVVFAIVIALLVVQSSARPQPDEVEELKKTLYNTCYQKFPISEEIKNNAKNGIIVDDNNFKCFLRCCLDEVSLIDEDGIIDGESLISMATDKLRPFVEKLVNDCLPVDKQDGCEAAFKFMTCSMKLSPLAIELLPL</sequence>
<evidence type="ECO:0000256" key="2">
    <source>
        <dbReference type="ARBA" id="ARBA00008098"/>
    </source>
</evidence>
<keyword evidence="3" id="KW-0964">Secreted</keyword>
<dbReference type="GO" id="GO:0007608">
    <property type="term" value="P:sensory perception of smell"/>
    <property type="evidence" value="ECO:0007669"/>
    <property type="project" value="TreeGrafter"/>
</dbReference>
<dbReference type="PANTHER" id="PTHR11857">
    <property type="entry name" value="ODORANT BINDING PROTEIN-RELATED"/>
    <property type="match status" value="1"/>
</dbReference>
<gene>
    <name evidence="6" type="primary">Pbprp1</name>
</gene>
<feature type="signal peptide" evidence="5">
    <location>
        <begin position="1"/>
        <end position="24"/>
    </location>
</feature>
<name>A0A2H8TR52_9HEMI</name>
<dbReference type="Gene3D" id="1.10.238.20">
    <property type="entry name" value="Pheromone/general odorant binding protein domain"/>
    <property type="match status" value="1"/>
</dbReference>
<dbReference type="GO" id="GO:0005549">
    <property type="term" value="F:odorant binding"/>
    <property type="evidence" value="ECO:0007669"/>
    <property type="project" value="InterPro"/>
</dbReference>
<dbReference type="InterPro" id="IPR006170">
    <property type="entry name" value="PBP/GOBP"/>
</dbReference>
<dbReference type="SMART" id="SM00708">
    <property type="entry name" value="PhBP"/>
    <property type="match status" value="1"/>
</dbReference>
<dbReference type="SUPFAM" id="SSF47565">
    <property type="entry name" value="Insect pheromone/odorant-binding proteins"/>
    <property type="match status" value="1"/>
</dbReference>
<dbReference type="Pfam" id="PF01395">
    <property type="entry name" value="PBP_GOBP"/>
    <property type="match status" value="1"/>
</dbReference>
<dbReference type="CDD" id="cd23992">
    <property type="entry name" value="PBP_GOBP"/>
    <property type="match status" value="1"/>
</dbReference>
<protein>
    <submittedName>
        <fullName evidence="6">Pheromone-binding protein-related protein 1</fullName>
    </submittedName>
</protein>
<accession>A0A2H8TR52</accession>
<comment type="similarity">
    <text evidence="2">Belongs to the PBP/GOBP family.</text>
</comment>
<evidence type="ECO:0000313" key="6">
    <source>
        <dbReference type="EMBL" id="MBW16635.1"/>
    </source>
</evidence>
<evidence type="ECO:0000256" key="5">
    <source>
        <dbReference type="SAM" id="SignalP"/>
    </source>
</evidence>
<evidence type="ECO:0000256" key="3">
    <source>
        <dbReference type="ARBA" id="ARBA00022525"/>
    </source>
</evidence>
<evidence type="ECO:0000256" key="4">
    <source>
        <dbReference type="ARBA" id="ARBA00022729"/>
    </source>
</evidence>
<dbReference type="GO" id="GO:0005615">
    <property type="term" value="C:extracellular space"/>
    <property type="evidence" value="ECO:0007669"/>
    <property type="project" value="TreeGrafter"/>
</dbReference>
<dbReference type="InterPro" id="IPR036728">
    <property type="entry name" value="PBP_GOBP_sf"/>
</dbReference>
<dbReference type="OrthoDB" id="5978988at2759"/>
<feature type="chain" id="PRO_5014190068" evidence="5">
    <location>
        <begin position="25"/>
        <end position="143"/>
    </location>
</feature>
<reference evidence="6" key="1">
    <citation type="submission" date="2017-10" db="EMBL/GenBank/DDBJ databases">
        <title>Transcriptome Assembly of Sugarcane Aphid Adults.</title>
        <authorList>
            <person name="Scully E.D."/>
            <person name="Palmer N.A."/>
            <person name="Geib S.M."/>
            <person name="Sarath G."/>
            <person name="Sattler S.E."/>
        </authorList>
    </citation>
    <scope>NUCLEOTIDE SEQUENCE</scope>
    <source>
        <tissue evidence="6">Whole body</tissue>
    </source>
</reference>
<evidence type="ECO:0000256" key="1">
    <source>
        <dbReference type="ARBA" id="ARBA00004613"/>
    </source>
</evidence>
<organism evidence="6">
    <name type="scientific">Melanaphis sacchari</name>
    <dbReference type="NCBI Taxonomy" id="742174"/>
    <lineage>
        <taxon>Eukaryota</taxon>
        <taxon>Metazoa</taxon>
        <taxon>Ecdysozoa</taxon>
        <taxon>Arthropoda</taxon>
        <taxon>Hexapoda</taxon>
        <taxon>Insecta</taxon>
        <taxon>Pterygota</taxon>
        <taxon>Neoptera</taxon>
        <taxon>Paraneoptera</taxon>
        <taxon>Hemiptera</taxon>
        <taxon>Sternorrhyncha</taxon>
        <taxon>Aphidomorpha</taxon>
        <taxon>Aphidoidea</taxon>
        <taxon>Aphididae</taxon>
        <taxon>Aphidini</taxon>
        <taxon>Melanaphis</taxon>
    </lineage>
</organism>
<dbReference type="PANTHER" id="PTHR11857:SF43">
    <property type="entry name" value="GEO07291P1-RELATED"/>
    <property type="match status" value="1"/>
</dbReference>
<proteinExistence type="inferred from homology"/>